<evidence type="ECO:0000256" key="5">
    <source>
        <dbReference type="ARBA" id="ARBA00023014"/>
    </source>
</evidence>
<dbReference type="InterPro" id="IPR015324">
    <property type="entry name" value="Ribosomal_Rsm22-like"/>
</dbReference>
<dbReference type="GO" id="GO:0005763">
    <property type="term" value="C:mitochondrial small ribosomal subunit"/>
    <property type="evidence" value="ECO:0007669"/>
    <property type="project" value="TreeGrafter"/>
</dbReference>
<evidence type="ECO:0000256" key="7">
    <source>
        <dbReference type="ARBA" id="ARBA00045681"/>
    </source>
</evidence>
<dbReference type="GO" id="GO:0051536">
    <property type="term" value="F:iron-sulfur cluster binding"/>
    <property type="evidence" value="ECO:0007669"/>
    <property type="project" value="UniProtKB-KW"/>
</dbReference>
<dbReference type="STRING" id="1764295.A0A5B8MZW4"/>
<keyword evidence="4" id="KW-0408">Iron</keyword>
<dbReference type="Gene3D" id="3.40.50.150">
    <property type="entry name" value="Vaccinia Virus protein VP39"/>
    <property type="match status" value="1"/>
</dbReference>
<dbReference type="OrthoDB" id="421327at2759"/>
<evidence type="ECO:0000256" key="8">
    <source>
        <dbReference type="SAM" id="MobiDB-lite"/>
    </source>
</evidence>
<evidence type="ECO:0000256" key="1">
    <source>
        <dbReference type="ARBA" id="ARBA00004173"/>
    </source>
</evidence>
<dbReference type="PANTHER" id="PTHR13184:SF5">
    <property type="entry name" value="METHYLTRANSFERASE-LIKE PROTEIN 17, MITOCHONDRIAL"/>
    <property type="match status" value="1"/>
</dbReference>
<dbReference type="GO" id="GO:0006412">
    <property type="term" value="P:translation"/>
    <property type="evidence" value="ECO:0007669"/>
    <property type="project" value="InterPro"/>
</dbReference>
<comment type="function">
    <text evidence="7">Mitochondrial ribosome (mitoribosome) assembly factor. Binds at the interface of the head and body domains of the mitochondrial small ribosomal subunit (mt-SSU), occluding the mRNA channel and preventing compaction of the head domain towards the body. Probable inactive methyltransferase: retains the characteristic folding and ability to bind S-adenosyl-L-methionine, but it probably lost its methyltransferase activity.</text>
</comment>
<dbReference type="InterPro" id="IPR029063">
    <property type="entry name" value="SAM-dependent_MTases_sf"/>
</dbReference>
<proteinExistence type="predicted"/>
<keyword evidence="6" id="KW-0496">Mitochondrion</keyword>
<evidence type="ECO:0000313" key="10">
    <source>
        <dbReference type="Proteomes" id="UP000316726"/>
    </source>
</evidence>
<feature type="region of interest" description="Disordered" evidence="8">
    <location>
        <begin position="44"/>
        <end position="73"/>
    </location>
</feature>
<protein>
    <recommendedName>
        <fullName evidence="11">S-adenosyl-L-methionine-dependent methyltransferase</fullName>
    </recommendedName>
</protein>
<evidence type="ECO:0008006" key="11">
    <source>
        <dbReference type="Google" id="ProtNLM"/>
    </source>
</evidence>
<evidence type="ECO:0000256" key="6">
    <source>
        <dbReference type="ARBA" id="ARBA00023128"/>
    </source>
</evidence>
<evidence type="ECO:0000256" key="2">
    <source>
        <dbReference type="ARBA" id="ARBA00022723"/>
    </source>
</evidence>
<keyword evidence="10" id="KW-1185">Reference proteome</keyword>
<dbReference type="AlphaFoldDB" id="A0A5B8MZW4"/>
<keyword evidence="2" id="KW-0479">Metal-binding</keyword>
<evidence type="ECO:0000256" key="4">
    <source>
        <dbReference type="ARBA" id="ARBA00023004"/>
    </source>
</evidence>
<dbReference type="InterPro" id="IPR052571">
    <property type="entry name" value="Mt_RNA_Methyltransferase"/>
</dbReference>
<evidence type="ECO:0000256" key="3">
    <source>
        <dbReference type="ARBA" id="ARBA00022946"/>
    </source>
</evidence>
<gene>
    <name evidence="9" type="ORF">A3770_18p80840</name>
</gene>
<keyword evidence="3" id="KW-0809">Transit peptide</keyword>
<dbReference type="GO" id="GO:0008168">
    <property type="term" value="F:methyltransferase activity"/>
    <property type="evidence" value="ECO:0007669"/>
    <property type="project" value="InterPro"/>
</dbReference>
<dbReference type="SUPFAM" id="SSF53335">
    <property type="entry name" value="S-adenosyl-L-methionine-dependent methyltransferases"/>
    <property type="match status" value="1"/>
</dbReference>
<dbReference type="GO" id="GO:0003735">
    <property type="term" value="F:structural constituent of ribosome"/>
    <property type="evidence" value="ECO:0007669"/>
    <property type="project" value="TreeGrafter"/>
</dbReference>
<dbReference type="Proteomes" id="UP000316726">
    <property type="component" value="Chromosome 18"/>
</dbReference>
<dbReference type="GO" id="GO:0046872">
    <property type="term" value="F:metal ion binding"/>
    <property type="evidence" value="ECO:0007669"/>
    <property type="project" value="UniProtKB-KW"/>
</dbReference>
<accession>A0A5B8MZW4</accession>
<feature type="region of interest" description="Disordered" evidence="8">
    <location>
        <begin position="289"/>
        <end position="308"/>
    </location>
</feature>
<dbReference type="EMBL" id="CP031051">
    <property type="protein sequence ID" value="QDZ25566.1"/>
    <property type="molecule type" value="Genomic_DNA"/>
</dbReference>
<sequence length="464" mass="49993">MLVVPSRVLERFQQALLSKRGNPLTNNQLARAATELVDRVAVGGGSVRQEEEGGRPGPPGWKHVLEGGGGRKSKKAGSLVAAHTLLRGPPTFVASVHAIASALGVDVSEVGRAGPTEPSVTDDASGPVSVSVLDYGAGCGSSSLALMEVLPLAAKATPGLERSPLEFRLDCVEPSEALRRSGLRVVPDAFWSRGIRTLTGSRAGPRYDVALACFSLSEIEEGARRAKELDKIWSLVRPGGLLVVVEPGTPRGFHTVAKVRERVLEMGKHGGLRVLAPCTHLLSCPMATTTEEEEEEEEGRSQKKKKKNLKKKKVGEWCHFAQPYRREGDRSRKGSLAPVAHWANYARARPGASLSPRRERREGGYSEKFSYLAVQKEKEEEGEEGKGNSIVEQLVGGERKGGREGRIVGTPRKRGGHVIFRLCDDEEGPAGGGRVSNVVVTRSDPEYGELKAKKWGDVIAMGRS</sequence>
<keyword evidence="5" id="KW-0411">Iron-sulfur</keyword>
<dbReference type="PANTHER" id="PTHR13184">
    <property type="entry name" value="37S RIBOSOMAL PROTEIN S22"/>
    <property type="match status" value="1"/>
</dbReference>
<evidence type="ECO:0000313" key="9">
    <source>
        <dbReference type="EMBL" id="QDZ25566.1"/>
    </source>
</evidence>
<name>A0A5B8MZW4_9CHLO</name>
<organism evidence="9 10">
    <name type="scientific">Chloropicon primus</name>
    <dbReference type="NCBI Taxonomy" id="1764295"/>
    <lineage>
        <taxon>Eukaryota</taxon>
        <taxon>Viridiplantae</taxon>
        <taxon>Chlorophyta</taxon>
        <taxon>Chloropicophyceae</taxon>
        <taxon>Chloropicales</taxon>
        <taxon>Chloropicaceae</taxon>
        <taxon>Chloropicon</taxon>
    </lineage>
</organism>
<reference evidence="9 10" key="1">
    <citation type="submission" date="2018-07" db="EMBL/GenBank/DDBJ databases">
        <title>The complete nuclear genome of the prasinophyte Chloropicon primus (CCMP1205).</title>
        <authorList>
            <person name="Pombert J.-F."/>
            <person name="Otis C."/>
            <person name="Turmel M."/>
            <person name="Lemieux C."/>
        </authorList>
    </citation>
    <scope>NUCLEOTIDE SEQUENCE [LARGE SCALE GENOMIC DNA]</scope>
    <source>
        <strain evidence="9 10">CCMP1205</strain>
    </source>
</reference>
<dbReference type="CDD" id="cd02440">
    <property type="entry name" value="AdoMet_MTases"/>
    <property type="match status" value="1"/>
</dbReference>
<comment type="subcellular location">
    <subcellularLocation>
        <location evidence="1">Mitochondrion</location>
    </subcellularLocation>
</comment>
<dbReference type="Pfam" id="PF09243">
    <property type="entry name" value="Rsm22"/>
    <property type="match status" value="2"/>
</dbReference>